<sequence length="294" mass="33202">MSKRRRTEIEDDGDYTEENRTPLAEDSATRESSPSAEDELRSSAIVSILLRMVMTRSARNQKIRREHFTAILHKHNVKGNTKAIISQVDAELKEVFGLKLDQSTNDIVLVSNLQKDTKLLLQKLVENGDGSEFKGNPYDTFYFMNKEKRNETTVSMSDSIFGGIIMLLIGLVIVNENRIRESDLLDGLSQFGFSENLNIVVPNLNKTTQEVLTEATKKEYLQKLVAQAHGGEPAIVSYALGKRTLREFDAHTLLEFLNEIVEQEELKPKCIETVKRCFPDDTFENSASGNNVQS</sequence>
<name>A0ACD0WE25_CLALS</name>
<accession>A0ACD0WE25</accession>
<protein>
    <submittedName>
        <fullName evidence="1">Non-structural maintenance of chromosome element</fullName>
    </submittedName>
</protein>
<proteinExistence type="predicted"/>
<evidence type="ECO:0000313" key="1">
    <source>
        <dbReference type="EMBL" id="QFZ25722.1"/>
    </source>
</evidence>
<dbReference type="EMBL" id="CP038484">
    <property type="protein sequence ID" value="QFZ25722.1"/>
    <property type="molecule type" value="Genomic_DNA"/>
</dbReference>
<dbReference type="Proteomes" id="UP000326582">
    <property type="component" value="Chromosome 1"/>
</dbReference>
<organism evidence="1 2">
    <name type="scientific">Clavispora lusitaniae</name>
    <name type="common">Candida lusitaniae</name>
    <dbReference type="NCBI Taxonomy" id="36911"/>
    <lineage>
        <taxon>Eukaryota</taxon>
        <taxon>Fungi</taxon>
        <taxon>Dikarya</taxon>
        <taxon>Ascomycota</taxon>
        <taxon>Saccharomycotina</taxon>
        <taxon>Pichiomycetes</taxon>
        <taxon>Metschnikowiaceae</taxon>
        <taxon>Clavispora</taxon>
    </lineage>
</organism>
<evidence type="ECO:0000313" key="2">
    <source>
        <dbReference type="Proteomes" id="UP000326582"/>
    </source>
</evidence>
<gene>
    <name evidence="1" type="ORF">EJF14_10828</name>
</gene>
<keyword evidence="2" id="KW-1185">Reference proteome</keyword>
<reference evidence="2" key="1">
    <citation type="journal article" date="2019" name="MBio">
        <title>Comparative genomics for the elucidation of multidrug resistance (MDR) in Candida lusitaniae.</title>
        <authorList>
            <person name="Kannan A."/>
            <person name="Asner S.A."/>
            <person name="Trachsel E."/>
            <person name="Kelly S."/>
            <person name="Parker J."/>
            <person name="Sanglard D."/>
        </authorList>
    </citation>
    <scope>NUCLEOTIDE SEQUENCE [LARGE SCALE GENOMIC DNA]</scope>
    <source>
        <strain evidence="2">P1</strain>
    </source>
</reference>